<gene>
    <name evidence="1" type="ORF">Q2362_00455</name>
</gene>
<accession>A0ABT8T782</accession>
<name>A0ABT8T782_9BACT</name>
<evidence type="ECO:0000313" key="1">
    <source>
        <dbReference type="EMBL" id="MDO2408568.1"/>
    </source>
</evidence>
<evidence type="ECO:0000313" key="2">
    <source>
        <dbReference type="Proteomes" id="UP001171111"/>
    </source>
</evidence>
<protein>
    <submittedName>
        <fullName evidence="1">DUF2281 domain-containing protein</fullName>
    </submittedName>
</protein>
<keyword evidence="2" id="KW-1185">Reference proteome</keyword>
<proteinExistence type="predicted"/>
<dbReference type="EMBL" id="JAULJQ010000001">
    <property type="protein sequence ID" value="MDO2408568.1"/>
    <property type="molecule type" value="Genomic_DNA"/>
</dbReference>
<reference evidence="1 2" key="1">
    <citation type="submission" date="2023-06" db="EMBL/GenBank/DDBJ databases">
        <title>Campylobacter magnum sp. nov., isolated from cecal contents of domestic pigs (Sus scrofa domesticus).</title>
        <authorList>
            <person name="Papic B."/>
            <person name="Gruntar I."/>
        </authorList>
    </citation>
    <scope>NUCLEOTIDE SEQUENCE [LARGE SCALE GENOMIC DNA]</scope>
    <source>
        <strain evidence="2">34484-21</strain>
    </source>
</reference>
<dbReference type="RefSeq" id="WP_273930896.1">
    <property type="nucleotide sequence ID" value="NZ_JAQSLK010000001.1"/>
</dbReference>
<sequence length="68" mass="7825">MLVANGYFDGDSIKTFENFKAQKNQKVIITVLDEFVNEQKSAFGLLKDKIVKISDDFDAPLDEFKDYE</sequence>
<comment type="caution">
    <text evidence="1">The sequence shown here is derived from an EMBL/GenBank/DDBJ whole genome shotgun (WGS) entry which is preliminary data.</text>
</comment>
<dbReference type="Proteomes" id="UP001171111">
    <property type="component" value="Unassembled WGS sequence"/>
</dbReference>
<organism evidence="1 2">
    <name type="scientific">Campylobacter magnus</name>
    <dbReference type="NCBI Taxonomy" id="3026462"/>
    <lineage>
        <taxon>Bacteria</taxon>
        <taxon>Pseudomonadati</taxon>
        <taxon>Campylobacterota</taxon>
        <taxon>Epsilonproteobacteria</taxon>
        <taxon>Campylobacterales</taxon>
        <taxon>Campylobacteraceae</taxon>
        <taxon>Campylobacter</taxon>
    </lineage>
</organism>